<feature type="signal peptide" evidence="1">
    <location>
        <begin position="1"/>
        <end position="23"/>
    </location>
</feature>
<accession>A0A5C6LNN7</accession>
<dbReference type="OrthoDB" id="735059at2"/>
<keyword evidence="3" id="KW-1185">Reference proteome</keyword>
<evidence type="ECO:0000313" key="2">
    <source>
        <dbReference type="EMBL" id="TWV96273.1"/>
    </source>
</evidence>
<dbReference type="RefSeq" id="WP_146307311.1">
    <property type="nucleotide sequence ID" value="NZ_VOHS01000034.1"/>
</dbReference>
<dbReference type="AlphaFoldDB" id="A0A5C6LNN7"/>
<proteinExistence type="predicted"/>
<keyword evidence="1" id="KW-0732">Signal</keyword>
<evidence type="ECO:0000313" key="3">
    <source>
        <dbReference type="Proteomes" id="UP000318815"/>
    </source>
</evidence>
<dbReference type="EMBL" id="VOHS01000034">
    <property type="protein sequence ID" value="TWV96273.1"/>
    <property type="molecule type" value="Genomic_DNA"/>
</dbReference>
<comment type="caution">
    <text evidence="2">The sequence shown here is derived from an EMBL/GenBank/DDBJ whole genome shotgun (WGS) entry which is preliminary data.</text>
</comment>
<sequence length="368" mass="41125">MNRILSAAFLSVICTAMISRVQAQGCVALRGNGPATCTITHPDEDRSDKWIFSMGARYFKSYKHFKGSEEQKERVLNGTEVINHQTAIDLTLTRLINSRWSVMLDVPLLANARSSLYEHGLINGVNNYNQRHSMHSYGLGDMRIAVYRWLLDPEKHKKGNIQAGLGIKFATGDYDYQDYWYNVGPNGSKQLRTVDQSIQLGDGGTGITAELNLYQYFSRHFGVYGNFYYLSNPREQNGVRTYRETLTPALANEAICSVPDQYMARAGVNYMTKGFSAALGVRLEGIPVNDLIGGSGDFRRPGYVISLEPNVSYAFKKMNVFAGVPIALRRDRTQSNTDKARSTPANKVNGDAAFADYVINVGFSVRFR</sequence>
<dbReference type="Proteomes" id="UP000318815">
    <property type="component" value="Unassembled WGS sequence"/>
</dbReference>
<protein>
    <recommendedName>
        <fullName evidence="4">Outer membrane beta-barrel protein</fullName>
    </recommendedName>
</protein>
<feature type="chain" id="PRO_5022842827" description="Outer membrane beta-barrel protein" evidence="1">
    <location>
        <begin position="24"/>
        <end position="368"/>
    </location>
</feature>
<organism evidence="2 3">
    <name type="scientific">Chitinophaga pinensis</name>
    <dbReference type="NCBI Taxonomy" id="79329"/>
    <lineage>
        <taxon>Bacteria</taxon>
        <taxon>Pseudomonadati</taxon>
        <taxon>Bacteroidota</taxon>
        <taxon>Chitinophagia</taxon>
        <taxon>Chitinophagales</taxon>
        <taxon>Chitinophagaceae</taxon>
        <taxon>Chitinophaga</taxon>
    </lineage>
</organism>
<reference evidence="2 3" key="1">
    <citation type="submission" date="2019-08" db="EMBL/GenBank/DDBJ databases">
        <title>Whole genome sequencing of chitin degrading bacteria Chitinophaga pinensis YS16.</title>
        <authorList>
            <person name="Singh R.P."/>
            <person name="Manchanda G."/>
            <person name="Maurya I.K."/>
            <person name="Joshi N.K."/>
            <person name="Srivastava A.K."/>
        </authorList>
    </citation>
    <scope>NUCLEOTIDE SEQUENCE [LARGE SCALE GENOMIC DNA]</scope>
    <source>
        <strain evidence="2 3">YS-16</strain>
    </source>
</reference>
<evidence type="ECO:0000256" key="1">
    <source>
        <dbReference type="SAM" id="SignalP"/>
    </source>
</evidence>
<evidence type="ECO:0008006" key="4">
    <source>
        <dbReference type="Google" id="ProtNLM"/>
    </source>
</evidence>
<name>A0A5C6LNN7_9BACT</name>
<gene>
    <name evidence="2" type="ORF">FEF09_23155</name>
</gene>